<evidence type="ECO:0000256" key="2">
    <source>
        <dbReference type="SAM" id="Coils"/>
    </source>
</evidence>
<name>A0A1Y2M5L5_EPING</name>
<dbReference type="SUPFAM" id="SSF52540">
    <property type="entry name" value="P-loop containing nucleoside triphosphate hydrolases"/>
    <property type="match status" value="1"/>
</dbReference>
<dbReference type="EMBL" id="KZ107840">
    <property type="protein sequence ID" value="OSS51363.1"/>
    <property type="molecule type" value="Genomic_DNA"/>
</dbReference>
<reference evidence="4 5" key="1">
    <citation type="journal article" date="2017" name="Genome Announc.">
        <title>Genome sequence of the saprophytic ascomycete Epicoccum nigrum ICMP 19927 strain isolated from New Zealand.</title>
        <authorList>
            <person name="Fokin M."/>
            <person name="Fleetwood D."/>
            <person name="Weir B.S."/>
            <person name="Villas-Boas S.G."/>
        </authorList>
    </citation>
    <scope>NUCLEOTIDE SEQUENCE [LARGE SCALE GENOMIC DNA]</scope>
    <source>
        <strain evidence="4 5">ICMP 19927</strain>
    </source>
</reference>
<dbReference type="Proteomes" id="UP000193240">
    <property type="component" value="Unassembled WGS sequence"/>
</dbReference>
<dbReference type="Pfam" id="PF24883">
    <property type="entry name" value="NPHP3_N"/>
    <property type="match status" value="1"/>
</dbReference>
<dbReference type="Gene3D" id="3.40.50.300">
    <property type="entry name" value="P-loop containing nucleotide triphosphate hydrolases"/>
    <property type="match status" value="1"/>
</dbReference>
<evidence type="ECO:0000259" key="3">
    <source>
        <dbReference type="Pfam" id="PF24883"/>
    </source>
</evidence>
<keyword evidence="1" id="KW-0677">Repeat</keyword>
<dbReference type="InterPro" id="IPR027417">
    <property type="entry name" value="P-loop_NTPase"/>
</dbReference>
<gene>
    <name evidence="4" type="ORF">B5807_03338</name>
</gene>
<evidence type="ECO:0000313" key="5">
    <source>
        <dbReference type="Proteomes" id="UP000193240"/>
    </source>
</evidence>
<dbReference type="InterPro" id="IPR056884">
    <property type="entry name" value="NPHP3-like_N"/>
</dbReference>
<dbReference type="STRING" id="105696.A0A1Y2M5L5"/>
<protein>
    <recommendedName>
        <fullName evidence="3">Nephrocystin 3-like N-terminal domain-containing protein</fullName>
    </recommendedName>
</protein>
<dbReference type="InParanoid" id="A0A1Y2M5L5"/>
<organism evidence="4 5">
    <name type="scientific">Epicoccum nigrum</name>
    <name type="common">Soil fungus</name>
    <name type="synonym">Epicoccum purpurascens</name>
    <dbReference type="NCBI Taxonomy" id="105696"/>
    <lineage>
        <taxon>Eukaryota</taxon>
        <taxon>Fungi</taxon>
        <taxon>Dikarya</taxon>
        <taxon>Ascomycota</taxon>
        <taxon>Pezizomycotina</taxon>
        <taxon>Dothideomycetes</taxon>
        <taxon>Pleosporomycetidae</taxon>
        <taxon>Pleosporales</taxon>
        <taxon>Pleosporineae</taxon>
        <taxon>Didymellaceae</taxon>
        <taxon>Epicoccum</taxon>
    </lineage>
</organism>
<dbReference type="PANTHER" id="PTHR10039:SF16">
    <property type="entry name" value="GPI INOSITOL-DEACYLASE"/>
    <property type="match status" value="1"/>
</dbReference>
<dbReference type="SUPFAM" id="SSF48403">
    <property type="entry name" value="Ankyrin repeat"/>
    <property type="match status" value="1"/>
</dbReference>
<dbReference type="InterPro" id="IPR036770">
    <property type="entry name" value="Ankyrin_rpt-contain_sf"/>
</dbReference>
<feature type="domain" description="Nephrocystin 3-like N-terminal" evidence="3">
    <location>
        <begin position="289"/>
        <end position="450"/>
    </location>
</feature>
<dbReference type="SMART" id="SM00248">
    <property type="entry name" value="ANK"/>
    <property type="match status" value="7"/>
</dbReference>
<accession>A0A1Y2M5L5</accession>
<dbReference type="InterPro" id="IPR002110">
    <property type="entry name" value="Ankyrin_rpt"/>
</dbReference>
<proteinExistence type="predicted"/>
<keyword evidence="5" id="KW-1185">Reference proteome</keyword>
<sequence length="1338" mass="149128">MVRPSSFKEETPFTPNWSVVYDEPSSTGSIRRCLFISLADKRQDPGTAVGVASLGIQVCQGLLKYYSDWKDYDDDIRKAYTEVDDLNNTFQLLNNKLPNLFGTPFVVRANECLRACQDNVQLLEARLQKLHMKTPNGIKQKIQAGGLRALYPFRKSTLDKLKVIVQSLMQQLGLAVQLIILDSSDSTRSTALLIKEEVDNISSLSTQTKDSVSSLSAQINALTISTHTQAADTAANMQTLISSEAITAANVQTLLSTEDARKLTEILKWLDAPDRSVEHEAARRKHQKGTGEWLLQGKHYQDWVSGSSPLLWLHGKAGCCKTVLSSTVIQDLERRVENQPGTALAFFYFTFSDAKKQSYKDLLLSMVTELSRGRPIIARLLKLYEASVPHKPSIEGLEETLIAKIKRSDVSYLVADALDEFSEEQRDEVTQGFKRITHACPSTRILITSRRESDIEDLMQDWCGVQLAVDEKCVNADIDIFVKDALATDKKLMRLSEFTKSEIQRVLHEKSDGMFRWAALQLQSIRSLKILRSSYISTALHEMPRTLDETYDRVLSAIDDEYSDEAKTALYWLAFSARPITVAELAEACSIRIVHNAEPRLEDGGYEAITGLLEVISPFVIQGLPSGSRSSLARRPWPYKLDKASDRSVRLAHFSVKEYLTSTRLRDRALQFSKYWLEESNAHRVLGQMCSAYFLSFTSEARVKIWIDEESEERYISGGEFCAMAAPAFPLLGYARNHWYRHQKFAESLSTSLTEQERLHLQILENERVRVAWLRLLSRRAVRYNGVQYTSPYDHSGKLSWYDGTRALYWAVLLGLRETATLLCNREPRPDVNHVAGKYGFPLQAAAYSGENKVVSLLIDRGAIPNLEGGYYGTALQAAICAGEGIVSTLLQSAPECARMRNGGYRSALPAAIEGQDWKIVKNLLQAGADPNCPVKETVTFNFRQVEATDTLLLVAMRTRNVKVAQMMIQFGANIDLTSSKLLYESIGCESEELIRTLLQATSIDDSVLDKWLILAVDRAHTGIIRLLIDAGANPNSSSGVHEAGCHAMRRDAEKGKAAVELLIESGLKIAGDHRLLIATTLAGLNSMAESLLLSGADIHGQNKRFGDALMSASGCGNEYLVQILLGAGANTKAQHLHVWKAAWGYSEEPNMRLHSALVKAMIYGITGLDGAFHRTTNLDGVFQSSLAIAQQLIDAGVDVNDGGDALCEAIICLYEQCSRLDLSDQMVKDHKRFVELMVQCLIANGADPDGPLGAIPSVMCASRSKDTTDLVLFMFQENHYYSRRSQLLRDMPQILEEKFDLYRRLVTSCIMVANDDTVMLLKEELKTKTPDLARNAL</sequence>
<dbReference type="Gene3D" id="1.25.40.20">
    <property type="entry name" value="Ankyrin repeat-containing domain"/>
    <property type="match status" value="3"/>
</dbReference>
<evidence type="ECO:0000313" key="4">
    <source>
        <dbReference type="EMBL" id="OSS51363.1"/>
    </source>
</evidence>
<feature type="coiled-coil region" evidence="2">
    <location>
        <begin position="76"/>
        <end position="133"/>
    </location>
</feature>
<evidence type="ECO:0000256" key="1">
    <source>
        <dbReference type="ARBA" id="ARBA00022737"/>
    </source>
</evidence>
<keyword evidence="2" id="KW-0175">Coiled coil</keyword>
<dbReference type="PANTHER" id="PTHR10039">
    <property type="entry name" value="AMELOGENIN"/>
    <property type="match status" value="1"/>
</dbReference>